<dbReference type="AlphaFoldDB" id="A0AAD7JWU6"/>
<reference evidence="2" key="1">
    <citation type="submission" date="2023-03" db="EMBL/GenBank/DDBJ databases">
        <title>Massive genome expansion in bonnet fungi (Mycena s.s.) driven by repeated elements and novel gene families across ecological guilds.</title>
        <authorList>
            <consortium name="Lawrence Berkeley National Laboratory"/>
            <person name="Harder C.B."/>
            <person name="Miyauchi S."/>
            <person name="Viragh M."/>
            <person name="Kuo A."/>
            <person name="Thoen E."/>
            <person name="Andreopoulos B."/>
            <person name="Lu D."/>
            <person name="Skrede I."/>
            <person name="Drula E."/>
            <person name="Henrissat B."/>
            <person name="Morin E."/>
            <person name="Kohler A."/>
            <person name="Barry K."/>
            <person name="LaButti K."/>
            <person name="Morin E."/>
            <person name="Salamov A."/>
            <person name="Lipzen A."/>
            <person name="Mereny Z."/>
            <person name="Hegedus B."/>
            <person name="Baldrian P."/>
            <person name="Stursova M."/>
            <person name="Weitz H."/>
            <person name="Taylor A."/>
            <person name="Grigoriev I.V."/>
            <person name="Nagy L.G."/>
            <person name="Martin F."/>
            <person name="Kauserud H."/>
        </authorList>
    </citation>
    <scope>NUCLEOTIDE SEQUENCE</scope>
    <source>
        <strain evidence="2">CBHHK182m</strain>
    </source>
</reference>
<feature type="signal peptide" evidence="1">
    <location>
        <begin position="1"/>
        <end position="21"/>
    </location>
</feature>
<name>A0AAD7JWU6_9AGAR</name>
<feature type="chain" id="PRO_5041972426" evidence="1">
    <location>
        <begin position="22"/>
        <end position="187"/>
    </location>
</feature>
<evidence type="ECO:0000313" key="2">
    <source>
        <dbReference type="EMBL" id="KAJ7773359.1"/>
    </source>
</evidence>
<gene>
    <name evidence="2" type="ORF">B0H16DRAFT_147402</name>
</gene>
<comment type="caution">
    <text evidence="2">The sequence shown here is derived from an EMBL/GenBank/DDBJ whole genome shotgun (WGS) entry which is preliminary data.</text>
</comment>
<evidence type="ECO:0000256" key="1">
    <source>
        <dbReference type="SAM" id="SignalP"/>
    </source>
</evidence>
<sequence length="187" mass="18186">MFATLITLALFAAPALNGVAAFNINTPKVTECSPVQVTWDSTKGPYNLLIVSPQDPCGDILADLGDHDGTSMTWTPGPAFKTGTELLFSLEDANGDEAWSGNVTVAAGSTACLASSATSASATAVVATTPAGDATVEAAGAAVTGGGSSAGDPAAQGALGAGTSGASALHMSPIMAISALFVAAALL</sequence>
<accession>A0AAD7JWU6</accession>
<evidence type="ECO:0000313" key="3">
    <source>
        <dbReference type="Proteomes" id="UP001215598"/>
    </source>
</evidence>
<protein>
    <submittedName>
        <fullName evidence="2">Uncharacterized protein</fullName>
    </submittedName>
</protein>
<dbReference type="Proteomes" id="UP001215598">
    <property type="component" value="Unassembled WGS sequence"/>
</dbReference>
<keyword evidence="3" id="KW-1185">Reference proteome</keyword>
<keyword evidence="1" id="KW-0732">Signal</keyword>
<organism evidence="2 3">
    <name type="scientific">Mycena metata</name>
    <dbReference type="NCBI Taxonomy" id="1033252"/>
    <lineage>
        <taxon>Eukaryota</taxon>
        <taxon>Fungi</taxon>
        <taxon>Dikarya</taxon>
        <taxon>Basidiomycota</taxon>
        <taxon>Agaricomycotina</taxon>
        <taxon>Agaricomycetes</taxon>
        <taxon>Agaricomycetidae</taxon>
        <taxon>Agaricales</taxon>
        <taxon>Marasmiineae</taxon>
        <taxon>Mycenaceae</taxon>
        <taxon>Mycena</taxon>
    </lineage>
</organism>
<dbReference type="EMBL" id="JARKIB010000013">
    <property type="protein sequence ID" value="KAJ7773359.1"/>
    <property type="molecule type" value="Genomic_DNA"/>
</dbReference>
<proteinExistence type="predicted"/>